<dbReference type="NCBIfam" id="TIGR00017">
    <property type="entry name" value="cmk"/>
    <property type="match status" value="1"/>
</dbReference>
<comment type="catalytic activity">
    <reaction evidence="6 8">
        <text>dCMP + ATP = dCDP + ADP</text>
        <dbReference type="Rhea" id="RHEA:25094"/>
        <dbReference type="ChEBI" id="CHEBI:30616"/>
        <dbReference type="ChEBI" id="CHEBI:57566"/>
        <dbReference type="ChEBI" id="CHEBI:58593"/>
        <dbReference type="ChEBI" id="CHEBI:456216"/>
        <dbReference type="EC" id="2.7.4.25"/>
    </reaction>
</comment>
<evidence type="ECO:0000256" key="3">
    <source>
        <dbReference type="ARBA" id="ARBA00022741"/>
    </source>
</evidence>
<proteinExistence type="inferred from homology"/>
<accession>A0A7C6A9V8</accession>
<dbReference type="GO" id="GO:0015949">
    <property type="term" value="P:nucleobase-containing small molecule interconversion"/>
    <property type="evidence" value="ECO:0007669"/>
    <property type="project" value="TreeGrafter"/>
</dbReference>
<dbReference type="GO" id="GO:0005829">
    <property type="term" value="C:cytosol"/>
    <property type="evidence" value="ECO:0007669"/>
    <property type="project" value="TreeGrafter"/>
</dbReference>
<evidence type="ECO:0000256" key="8">
    <source>
        <dbReference type="HAMAP-Rule" id="MF_00238"/>
    </source>
</evidence>
<gene>
    <name evidence="8" type="primary">cmk</name>
    <name evidence="10" type="ORF">ENW73_05505</name>
</gene>
<dbReference type="EC" id="2.7.4.25" evidence="8"/>
<keyword evidence="3 8" id="KW-0547">Nucleotide-binding</keyword>
<dbReference type="PANTHER" id="PTHR21299">
    <property type="entry name" value="CYTIDYLATE KINASE/PANTOATE-BETA-ALANINE LIGASE"/>
    <property type="match status" value="1"/>
</dbReference>
<sequence length="231" mass="26241">MPKGFVVAIDGTAGSGKSTTARKVAEALGFFYLDTGAMYRAMTWKILKAKVDLCDTEKLKELVTRTKIDFTKDNRVILDGKDVSEEIRKPAVDKLVSQVSALALVRAKMVQEQRKLAKNRNVICEGRDIGSVVFPKACLKLYLDCDLAERTKRRAKELSEKGIKVKLKEIKENFIERDYIDSTRDQSPLKKLPDAVYLDTTNLTIEEEVKIVTDMVKDRLKKKGREPQRTR</sequence>
<keyword evidence="8" id="KW-0963">Cytoplasm</keyword>
<dbReference type="Pfam" id="PF02224">
    <property type="entry name" value="Cytidylate_kin"/>
    <property type="match status" value="1"/>
</dbReference>
<evidence type="ECO:0000256" key="4">
    <source>
        <dbReference type="ARBA" id="ARBA00022777"/>
    </source>
</evidence>
<comment type="caution">
    <text evidence="10">The sequence shown here is derived from an EMBL/GenBank/DDBJ whole genome shotgun (WGS) entry which is preliminary data.</text>
</comment>
<dbReference type="SUPFAM" id="SSF52540">
    <property type="entry name" value="P-loop containing nucleoside triphosphate hydrolases"/>
    <property type="match status" value="1"/>
</dbReference>
<evidence type="ECO:0000313" key="10">
    <source>
        <dbReference type="EMBL" id="HHS52306.1"/>
    </source>
</evidence>
<dbReference type="AlphaFoldDB" id="A0A7C6A9V8"/>
<evidence type="ECO:0000256" key="1">
    <source>
        <dbReference type="ARBA" id="ARBA00009427"/>
    </source>
</evidence>
<feature type="binding site" evidence="8">
    <location>
        <begin position="11"/>
        <end position="19"/>
    </location>
    <ligand>
        <name>ATP</name>
        <dbReference type="ChEBI" id="CHEBI:30616"/>
    </ligand>
</feature>
<organism evidence="10">
    <name type="scientific">candidate division WOR-3 bacterium</name>
    <dbReference type="NCBI Taxonomy" id="2052148"/>
    <lineage>
        <taxon>Bacteria</taxon>
        <taxon>Bacteria division WOR-3</taxon>
    </lineage>
</organism>
<dbReference type="GO" id="GO:0005524">
    <property type="term" value="F:ATP binding"/>
    <property type="evidence" value="ECO:0007669"/>
    <property type="project" value="UniProtKB-UniRule"/>
</dbReference>
<feature type="domain" description="Cytidylate kinase" evidence="9">
    <location>
        <begin position="7"/>
        <end position="217"/>
    </location>
</feature>
<protein>
    <recommendedName>
        <fullName evidence="8">Cytidylate kinase</fullName>
        <shortName evidence="8">CK</shortName>
        <ecNumber evidence="8">2.7.4.25</ecNumber>
    </recommendedName>
    <alternativeName>
        <fullName evidence="8">Cytidine monophosphate kinase</fullName>
        <shortName evidence="8">CMP kinase</shortName>
    </alternativeName>
</protein>
<dbReference type="Gene3D" id="3.40.50.300">
    <property type="entry name" value="P-loop containing nucleotide triphosphate hydrolases"/>
    <property type="match status" value="1"/>
</dbReference>
<evidence type="ECO:0000256" key="6">
    <source>
        <dbReference type="ARBA" id="ARBA00047615"/>
    </source>
</evidence>
<keyword evidence="4 8" id="KW-0418">Kinase</keyword>
<keyword evidence="5 8" id="KW-0067">ATP-binding</keyword>
<evidence type="ECO:0000259" key="9">
    <source>
        <dbReference type="Pfam" id="PF02224"/>
    </source>
</evidence>
<dbReference type="EMBL" id="DTLI01000138">
    <property type="protein sequence ID" value="HHS52306.1"/>
    <property type="molecule type" value="Genomic_DNA"/>
</dbReference>
<comment type="subcellular location">
    <subcellularLocation>
        <location evidence="8">Cytoplasm</location>
    </subcellularLocation>
</comment>
<dbReference type="CDD" id="cd02020">
    <property type="entry name" value="CMPK"/>
    <property type="match status" value="1"/>
</dbReference>
<dbReference type="PANTHER" id="PTHR21299:SF2">
    <property type="entry name" value="CYTIDYLATE KINASE"/>
    <property type="match status" value="1"/>
</dbReference>
<comment type="similarity">
    <text evidence="1 8">Belongs to the cytidylate kinase family. Type 1 subfamily.</text>
</comment>
<keyword evidence="2 8" id="KW-0808">Transferase</keyword>
<dbReference type="HAMAP" id="MF_00238">
    <property type="entry name" value="Cytidyl_kinase_type1"/>
    <property type="match status" value="1"/>
</dbReference>
<comment type="catalytic activity">
    <reaction evidence="7 8">
        <text>CMP + ATP = CDP + ADP</text>
        <dbReference type="Rhea" id="RHEA:11600"/>
        <dbReference type="ChEBI" id="CHEBI:30616"/>
        <dbReference type="ChEBI" id="CHEBI:58069"/>
        <dbReference type="ChEBI" id="CHEBI:60377"/>
        <dbReference type="ChEBI" id="CHEBI:456216"/>
        <dbReference type="EC" id="2.7.4.25"/>
    </reaction>
</comment>
<dbReference type="InterPro" id="IPR003136">
    <property type="entry name" value="Cytidylate_kin"/>
</dbReference>
<evidence type="ECO:0000256" key="2">
    <source>
        <dbReference type="ARBA" id="ARBA00022679"/>
    </source>
</evidence>
<dbReference type="InterPro" id="IPR011994">
    <property type="entry name" value="Cytidylate_kinase_dom"/>
</dbReference>
<evidence type="ECO:0000256" key="5">
    <source>
        <dbReference type="ARBA" id="ARBA00022840"/>
    </source>
</evidence>
<evidence type="ECO:0000256" key="7">
    <source>
        <dbReference type="ARBA" id="ARBA00048478"/>
    </source>
</evidence>
<dbReference type="GO" id="GO:0036431">
    <property type="term" value="F:dCMP kinase activity"/>
    <property type="evidence" value="ECO:0007669"/>
    <property type="project" value="InterPro"/>
</dbReference>
<dbReference type="GO" id="GO:0006220">
    <property type="term" value="P:pyrimidine nucleotide metabolic process"/>
    <property type="evidence" value="ECO:0007669"/>
    <property type="project" value="UniProtKB-UniRule"/>
</dbReference>
<reference evidence="10" key="1">
    <citation type="journal article" date="2020" name="mSystems">
        <title>Genome- and Community-Level Interaction Insights into Carbon Utilization and Element Cycling Functions of Hydrothermarchaeota in Hydrothermal Sediment.</title>
        <authorList>
            <person name="Zhou Z."/>
            <person name="Liu Y."/>
            <person name="Xu W."/>
            <person name="Pan J."/>
            <person name="Luo Z.H."/>
            <person name="Li M."/>
        </authorList>
    </citation>
    <scope>NUCLEOTIDE SEQUENCE [LARGE SCALE GENOMIC DNA]</scope>
    <source>
        <strain evidence="10">SpSt-876</strain>
    </source>
</reference>
<name>A0A7C6A9V8_UNCW3</name>
<dbReference type="InterPro" id="IPR027417">
    <property type="entry name" value="P-loop_NTPase"/>
</dbReference>